<reference evidence="2 3" key="1">
    <citation type="submission" date="2015-09" db="EMBL/GenBank/DDBJ databases">
        <title>Atta colombica WGS genome.</title>
        <authorList>
            <person name="Nygaard S."/>
            <person name="Hu H."/>
            <person name="Boomsma J."/>
            <person name="Zhang G."/>
        </authorList>
    </citation>
    <scope>NUCLEOTIDE SEQUENCE [LARGE SCALE GENOMIC DNA]</scope>
    <source>
        <strain evidence="2">Treedump-2</strain>
        <tissue evidence="2">Whole body</tissue>
    </source>
</reference>
<keyword evidence="3" id="KW-1185">Reference proteome</keyword>
<feature type="region of interest" description="Disordered" evidence="1">
    <location>
        <begin position="33"/>
        <end position="52"/>
    </location>
</feature>
<evidence type="ECO:0000313" key="2">
    <source>
        <dbReference type="EMBL" id="KYM77620.1"/>
    </source>
</evidence>
<gene>
    <name evidence="2" type="ORF">ALC53_11961</name>
</gene>
<sequence>MFDVSIFTQGDYNPNLGSAHVNIGLPLQKSSLSTHSPLPHDNFPSGQTGSSVLRMGKTLRGSVKCNLR</sequence>
<organism evidence="2 3">
    <name type="scientific">Atta colombica</name>
    <dbReference type="NCBI Taxonomy" id="520822"/>
    <lineage>
        <taxon>Eukaryota</taxon>
        <taxon>Metazoa</taxon>
        <taxon>Ecdysozoa</taxon>
        <taxon>Arthropoda</taxon>
        <taxon>Hexapoda</taxon>
        <taxon>Insecta</taxon>
        <taxon>Pterygota</taxon>
        <taxon>Neoptera</taxon>
        <taxon>Endopterygota</taxon>
        <taxon>Hymenoptera</taxon>
        <taxon>Apocrita</taxon>
        <taxon>Aculeata</taxon>
        <taxon>Formicoidea</taxon>
        <taxon>Formicidae</taxon>
        <taxon>Myrmicinae</taxon>
        <taxon>Atta</taxon>
    </lineage>
</organism>
<dbReference type="Proteomes" id="UP000078540">
    <property type="component" value="Unassembled WGS sequence"/>
</dbReference>
<evidence type="ECO:0000256" key="1">
    <source>
        <dbReference type="SAM" id="MobiDB-lite"/>
    </source>
</evidence>
<dbReference type="AlphaFoldDB" id="A0A195B001"/>
<evidence type="ECO:0000313" key="3">
    <source>
        <dbReference type="Proteomes" id="UP000078540"/>
    </source>
</evidence>
<dbReference type="EMBL" id="KQ976694">
    <property type="protein sequence ID" value="KYM77620.1"/>
    <property type="molecule type" value="Genomic_DNA"/>
</dbReference>
<accession>A0A195B001</accession>
<protein>
    <submittedName>
        <fullName evidence="2">Uncharacterized protein</fullName>
    </submittedName>
</protein>
<name>A0A195B001_9HYME</name>
<proteinExistence type="predicted"/>